<dbReference type="InterPro" id="IPR029058">
    <property type="entry name" value="AB_hydrolase_fold"/>
</dbReference>
<feature type="signal peptide" evidence="1">
    <location>
        <begin position="1"/>
        <end position="26"/>
    </location>
</feature>
<evidence type="ECO:0000313" key="4">
    <source>
        <dbReference type="Proteomes" id="UP000623440"/>
    </source>
</evidence>
<keyword evidence="4" id="KW-1185">Reference proteome</keyword>
<dbReference type="GO" id="GO:0016787">
    <property type="term" value="F:hydrolase activity"/>
    <property type="evidence" value="ECO:0007669"/>
    <property type="project" value="UniProtKB-KW"/>
</dbReference>
<dbReference type="RefSeq" id="WP_190945371.1">
    <property type="nucleotide sequence ID" value="NZ_JACJSI010000182.1"/>
</dbReference>
<reference evidence="3 4" key="1">
    <citation type="journal article" date="2020" name="ISME J.">
        <title>Comparative genomics reveals insights into cyanobacterial evolution and habitat adaptation.</title>
        <authorList>
            <person name="Chen M.Y."/>
            <person name="Teng W.K."/>
            <person name="Zhao L."/>
            <person name="Hu C.X."/>
            <person name="Zhou Y.K."/>
            <person name="Han B.P."/>
            <person name="Song L.R."/>
            <person name="Shu W.S."/>
        </authorList>
    </citation>
    <scope>NUCLEOTIDE SEQUENCE [LARGE SCALE GENOMIC DNA]</scope>
    <source>
        <strain evidence="3 4">FACHB-838</strain>
    </source>
</reference>
<dbReference type="Pfam" id="PF12146">
    <property type="entry name" value="Hydrolase_4"/>
    <property type="match status" value="1"/>
</dbReference>
<accession>A0ABR8DZM8</accession>
<gene>
    <name evidence="3" type="ORF">H6G97_36330</name>
</gene>
<feature type="chain" id="PRO_5045721092" evidence="1">
    <location>
        <begin position="27"/>
        <end position="352"/>
    </location>
</feature>
<dbReference type="Gene3D" id="3.40.50.1820">
    <property type="entry name" value="alpha/beta hydrolase"/>
    <property type="match status" value="1"/>
</dbReference>
<name>A0ABR8DZM8_9NOSO</name>
<dbReference type="InterPro" id="IPR051411">
    <property type="entry name" value="Polyketide_trans_af380"/>
</dbReference>
<proteinExistence type="predicted"/>
<dbReference type="InterPro" id="IPR022742">
    <property type="entry name" value="Hydrolase_4"/>
</dbReference>
<protein>
    <submittedName>
        <fullName evidence="3">Alpha/beta hydrolase</fullName>
    </submittedName>
</protein>
<evidence type="ECO:0000313" key="3">
    <source>
        <dbReference type="EMBL" id="MBD2534653.1"/>
    </source>
</evidence>
<keyword evidence="3" id="KW-0378">Hydrolase</keyword>
<dbReference type="SUPFAM" id="SSF53474">
    <property type="entry name" value="alpha/beta-Hydrolases"/>
    <property type="match status" value="1"/>
</dbReference>
<comment type="caution">
    <text evidence="3">The sequence shown here is derived from an EMBL/GenBank/DDBJ whole genome shotgun (WGS) entry which is preliminary data.</text>
</comment>
<feature type="domain" description="Serine aminopeptidase S33" evidence="2">
    <location>
        <begin position="105"/>
        <end position="325"/>
    </location>
</feature>
<dbReference type="Gene3D" id="1.10.10.800">
    <property type="match status" value="1"/>
</dbReference>
<organism evidence="3 4">
    <name type="scientific">Nostoc flagelliforme FACHB-838</name>
    <dbReference type="NCBI Taxonomy" id="2692904"/>
    <lineage>
        <taxon>Bacteria</taxon>
        <taxon>Bacillati</taxon>
        <taxon>Cyanobacteriota</taxon>
        <taxon>Cyanophyceae</taxon>
        <taxon>Nostocales</taxon>
        <taxon>Nostocaceae</taxon>
        <taxon>Nostoc</taxon>
    </lineage>
</organism>
<dbReference type="Proteomes" id="UP000623440">
    <property type="component" value="Unassembled WGS sequence"/>
</dbReference>
<dbReference type="PANTHER" id="PTHR47751:SF1">
    <property type="entry name" value="SUPERFAMILY HYDROLASE, PUTATIVE (AFU_ORTHOLOGUE AFUA_2G16580)-RELATED"/>
    <property type="match status" value="1"/>
</dbReference>
<evidence type="ECO:0000256" key="1">
    <source>
        <dbReference type="SAM" id="SignalP"/>
    </source>
</evidence>
<evidence type="ECO:0000259" key="2">
    <source>
        <dbReference type="Pfam" id="PF12146"/>
    </source>
</evidence>
<dbReference type="PANTHER" id="PTHR47751">
    <property type="entry name" value="SUPERFAMILY HYDROLASE, PUTATIVE (AFU_ORTHOLOGUE AFUA_2G16580)-RELATED"/>
    <property type="match status" value="1"/>
</dbReference>
<keyword evidence="1" id="KW-0732">Signal</keyword>
<dbReference type="EMBL" id="JACJSI010000182">
    <property type="protein sequence ID" value="MBD2534653.1"/>
    <property type="molecule type" value="Genomic_DNA"/>
</dbReference>
<sequence>MKAISSIIKASALSLVLVAVSTSAIAQNISASKNSTKPQVQQASDTIIAANSYKPGVNRVTFQSEGEKLVGNLYLPANYKAGDKLPAVVVAGSWTTVKEQMPATYAQKLAEQGFAALAFDFRFFGESGGKVRGFESPSAKIADIKNAVSFLQTVEAVDGNRIAGLGICASAGYMAVATARDSRIKSFIAVAPWIHDATIVNTIYGGEEVVKAKIESSQAARAKFEQTGKAEYVPAISTTNKQAAMYGNVDYYLNPKRGAIPQWANQFAVMSWGEWLTFSAMPQAKQIKVPTLFIHSDQAAIPDGARRFFAAIPGKDKDIVWFPEAQQFDFYDQQATINQAVALTVKQLRTSL</sequence>